<dbReference type="GO" id="GO:0007204">
    <property type="term" value="P:positive regulation of cytosolic calcium ion concentration"/>
    <property type="evidence" value="ECO:0007669"/>
    <property type="project" value="TreeGrafter"/>
</dbReference>
<dbReference type="AlphaFoldDB" id="A0A8B9TR88"/>
<sequence length="383" mass="40285">MASEGYRCRGSRFIESGQSAVPSSVLFGAGLLGNVLALLLLGQHRRRSRSPGGRPPRVSAFYVLVSGLAVTDLLGKCLLSPMVLAAYAYNRSLSELGSPGGRGRGRAGGSVPAFRLPHGFLRAGPHPPAARHGPGVLVVSWPPLFLPPPPYPTAGRSAGTGRGGALRALLRAPAAGFWGPHAVLPRHLVFYPDGRRGGRPAGLPRALRQPDGGAGVGHRGLQREQHAAPLRHGPQAAPPGGSCHPPGCCCCHHRRQPPPHGGARPPRPAGAHDRALHRLLAAAHHPCVHGGVRGRLQRERRPQRPALPLRQLHRRPLGLHHLPHLRLPHVRPQALPPPGLPQGHHPQRTGAGGGRSFLPPGLAQDGRPAARLPLSAAGARGSR</sequence>
<dbReference type="Ensembl" id="ENSAPLT00020027194.1">
    <property type="protein sequence ID" value="ENSAPLP00020025225.1"/>
    <property type="gene ID" value="ENSAPLG00020017348.1"/>
</dbReference>
<evidence type="ECO:0000256" key="2">
    <source>
        <dbReference type="ARBA" id="ARBA00022475"/>
    </source>
</evidence>
<evidence type="ECO:0000256" key="1">
    <source>
        <dbReference type="ARBA" id="ARBA00004651"/>
    </source>
</evidence>
<evidence type="ECO:0000256" key="4">
    <source>
        <dbReference type="ARBA" id="ARBA00022989"/>
    </source>
</evidence>
<evidence type="ECO:0000256" key="3">
    <source>
        <dbReference type="ARBA" id="ARBA00022692"/>
    </source>
</evidence>
<keyword evidence="6 11" id="KW-0472">Membrane</keyword>
<comment type="subcellular location">
    <subcellularLocation>
        <location evidence="1">Cell membrane</location>
        <topology evidence="1">Multi-pass membrane protein</topology>
    </subcellularLocation>
</comment>
<keyword evidence="7" id="KW-0675">Receptor</keyword>
<feature type="transmembrane region" description="Helical" evidence="11">
    <location>
        <begin position="61"/>
        <end position="89"/>
    </location>
</feature>
<protein>
    <submittedName>
        <fullName evidence="12">Prostaglandin D2 receptor</fullName>
    </submittedName>
</protein>
<evidence type="ECO:0000256" key="6">
    <source>
        <dbReference type="ARBA" id="ARBA00023136"/>
    </source>
</evidence>
<keyword evidence="3 11" id="KW-0812">Transmembrane</keyword>
<keyword evidence="9" id="KW-0807">Transducer</keyword>
<keyword evidence="4 11" id="KW-1133">Transmembrane helix</keyword>
<reference evidence="12" key="1">
    <citation type="submission" date="2019-08" db="EMBL/GenBank/DDBJ databases">
        <title>Three high-quality genomes provides insights into domestication of ducks.</title>
        <authorList>
            <person name="Hou Z.C."/>
            <person name="Zhu F."/>
            <person name="Yin Z.T."/>
            <person name="Zhang F."/>
        </authorList>
    </citation>
    <scope>NUCLEOTIDE SEQUENCE [LARGE SCALE GENOMIC DNA]</scope>
</reference>
<feature type="transmembrane region" description="Helical" evidence="11">
    <location>
        <begin position="20"/>
        <end position="41"/>
    </location>
</feature>
<dbReference type="Proteomes" id="UP000694400">
    <property type="component" value="Chromosome 5"/>
</dbReference>
<evidence type="ECO:0000256" key="10">
    <source>
        <dbReference type="SAM" id="MobiDB-lite"/>
    </source>
</evidence>
<name>A0A8B9TR88_ANAPL</name>
<dbReference type="Gene3D" id="1.20.1070.10">
    <property type="entry name" value="Rhodopsin 7-helix transmembrane proteins"/>
    <property type="match status" value="1"/>
</dbReference>
<organism evidence="12 13">
    <name type="scientific">Anas platyrhynchos</name>
    <name type="common">Mallard</name>
    <name type="synonym">Anas boschas</name>
    <dbReference type="NCBI Taxonomy" id="8839"/>
    <lineage>
        <taxon>Eukaryota</taxon>
        <taxon>Metazoa</taxon>
        <taxon>Chordata</taxon>
        <taxon>Craniata</taxon>
        <taxon>Vertebrata</taxon>
        <taxon>Euteleostomi</taxon>
        <taxon>Archelosauria</taxon>
        <taxon>Archosauria</taxon>
        <taxon>Dinosauria</taxon>
        <taxon>Saurischia</taxon>
        <taxon>Theropoda</taxon>
        <taxon>Coelurosauria</taxon>
        <taxon>Aves</taxon>
        <taxon>Neognathae</taxon>
        <taxon>Galloanserae</taxon>
        <taxon>Anseriformes</taxon>
        <taxon>Anatidae</taxon>
        <taxon>Anatinae</taxon>
        <taxon>Anas</taxon>
    </lineage>
</organism>
<dbReference type="GO" id="GO:0006954">
    <property type="term" value="P:inflammatory response"/>
    <property type="evidence" value="ECO:0007669"/>
    <property type="project" value="TreeGrafter"/>
</dbReference>
<dbReference type="PANTHER" id="PTHR11866">
    <property type="entry name" value="G-PROTEIN COUPLED RECEPTOR FAMILY 1 MEMBER"/>
    <property type="match status" value="1"/>
</dbReference>
<keyword evidence="8" id="KW-0325">Glycoprotein</keyword>
<dbReference type="GO" id="GO:0004956">
    <property type="term" value="F:prostaglandin D receptor activity"/>
    <property type="evidence" value="ECO:0007669"/>
    <property type="project" value="TreeGrafter"/>
</dbReference>
<reference evidence="12" key="2">
    <citation type="submission" date="2025-08" db="UniProtKB">
        <authorList>
            <consortium name="Ensembl"/>
        </authorList>
    </citation>
    <scope>IDENTIFICATION</scope>
</reference>
<evidence type="ECO:0000256" key="5">
    <source>
        <dbReference type="ARBA" id="ARBA00023040"/>
    </source>
</evidence>
<evidence type="ECO:0000256" key="8">
    <source>
        <dbReference type="ARBA" id="ARBA00023180"/>
    </source>
</evidence>
<reference evidence="12" key="3">
    <citation type="submission" date="2025-09" db="UniProtKB">
        <authorList>
            <consortium name="Ensembl"/>
        </authorList>
    </citation>
    <scope>IDENTIFICATION</scope>
</reference>
<dbReference type="PRINTS" id="PR01788">
    <property type="entry name" value="PROSTANOIDR"/>
</dbReference>
<dbReference type="GO" id="GO:0005886">
    <property type="term" value="C:plasma membrane"/>
    <property type="evidence" value="ECO:0007669"/>
    <property type="project" value="UniProtKB-SubCell"/>
</dbReference>
<keyword evidence="2" id="KW-1003">Cell membrane</keyword>
<feature type="region of interest" description="Disordered" evidence="10">
    <location>
        <begin position="200"/>
        <end position="239"/>
    </location>
</feature>
<accession>A0A8B9TR88</accession>
<proteinExistence type="predicted"/>
<dbReference type="SUPFAM" id="SSF81321">
    <property type="entry name" value="Family A G protein-coupled receptor-like"/>
    <property type="match status" value="1"/>
</dbReference>
<evidence type="ECO:0000256" key="11">
    <source>
        <dbReference type="SAM" id="Phobius"/>
    </source>
</evidence>
<gene>
    <name evidence="12" type="primary">LOC106016377</name>
</gene>
<dbReference type="InterPro" id="IPR008365">
    <property type="entry name" value="Prostanoid_rcpt"/>
</dbReference>
<evidence type="ECO:0000256" key="9">
    <source>
        <dbReference type="ARBA" id="ARBA00023224"/>
    </source>
</evidence>
<evidence type="ECO:0000256" key="7">
    <source>
        <dbReference type="ARBA" id="ARBA00023170"/>
    </source>
</evidence>
<dbReference type="PANTHER" id="PTHR11866:SF14">
    <property type="entry name" value="PROSTAGLANDIN D2 RECEPTOR"/>
    <property type="match status" value="1"/>
</dbReference>
<feature type="region of interest" description="Disordered" evidence="10">
    <location>
        <begin position="329"/>
        <end position="383"/>
    </location>
</feature>
<evidence type="ECO:0000313" key="13">
    <source>
        <dbReference type="Proteomes" id="UP000694400"/>
    </source>
</evidence>
<evidence type="ECO:0000313" key="12">
    <source>
        <dbReference type="Ensembl" id="ENSAPLP00020025225.1"/>
    </source>
</evidence>
<keyword evidence="5" id="KW-0297">G-protein coupled receptor</keyword>